<name>G8BVC8_TETPH</name>
<dbReference type="GeneID" id="11533528"/>
<dbReference type="KEGG" id="tpf:TPHA_0G00155"/>
<evidence type="ECO:0000313" key="1">
    <source>
        <dbReference type="EMBL" id="CCE63856.1"/>
    </source>
</evidence>
<dbReference type="Proteomes" id="UP000005666">
    <property type="component" value="Chromosome 7"/>
</dbReference>
<gene>
    <name evidence="1" type="primary">TPHA0G00155</name>
    <name evidence="1" type="ordered locus">TPHA_0G00155</name>
</gene>
<organism evidence="1 2">
    <name type="scientific">Tetrapisispora phaffii (strain ATCC 24235 / CBS 4417 / NBRC 1672 / NRRL Y-8282 / UCD 70-5)</name>
    <name type="common">Yeast</name>
    <name type="synonym">Fabospora phaffii</name>
    <dbReference type="NCBI Taxonomy" id="1071381"/>
    <lineage>
        <taxon>Eukaryota</taxon>
        <taxon>Fungi</taxon>
        <taxon>Dikarya</taxon>
        <taxon>Ascomycota</taxon>
        <taxon>Saccharomycotina</taxon>
        <taxon>Saccharomycetes</taxon>
        <taxon>Saccharomycetales</taxon>
        <taxon>Saccharomycetaceae</taxon>
        <taxon>Tetrapisispora</taxon>
    </lineage>
</organism>
<dbReference type="RefSeq" id="XP_003686290.1">
    <property type="nucleotide sequence ID" value="XM_003686242.1"/>
</dbReference>
<dbReference type="AlphaFoldDB" id="G8BVC8"/>
<protein>
    <submittedName>
        <fullName evidence="1">Uncharacterized protein</fullName>
    </submittedName>
</protein>
<dbReference type="eggNOG" id="KOG0017">
    <property type="taxonomic scope" value="Eukaryota"/>
</dbReference>
<dbReference type="HOGENOM" id="CLU_2016754_0_0_1"/>
<evidence type="ECO:0000313" key="2">
    <source>
        <dbReference type="Proteomes" id="UP000005666"/>
    </source>
</evidence>
<accession>G8BVC8</accession>
<reference evidence="1 2" key="1">
    <citation type="journal article" date="2011" name="Proc. Natl. Acad. Sci. U.S.A.">
        <title>Evolutionary erosion of yeast sex chromosomes by mating-type switching accidents.</title>
        <authorList>
            <person name="Gordon J.L."/>
            <person name="Armisen D."/>
            <person name="Proux-Wera E."/>
            <person name="Oheigeartaigh S.S."/>
            <person name="Byrne K.P."/>
            <person name="Wolfe K.H."/>
        </authorList>
    </citation>
    <scope>NUCLEOTIDE SEQUENCE [LARGE SCALE GENOMIC DNA]</scope>
    <source>
        <strain evidence="2">ATCC 24235 / CBS 4417 / NBRC 1672 / NRRL Y-8282 / UCD 70-5</strain>
    </source>
</reference>
<proteinExistence type="predicted"/>
<sequence>MIGAVSWKLKLTCASSTEAELYAISESIPRIANLSHLITEICGYQPTRTIYSDSQSGIASIISKDAGILKNKFYGIRLLKIIEETKDNGINIEYVNTKENIANILTKPVETKTFKELTCDWIS</sequence>
<dbReference type="EMBL" id="HE612862">
    <property type="protein sequence ID" value="CCE63856.1"/>
    <property type="molecule type" value="Genomic_DNA"/>
</dbReference>
<dbReference type="CDD" id="cd09272">
    <property type="entry name" value="RNase_HI_RT_Ty1"/>
    <property type="match status" value="1"/>
</dbReference>
<keyword evidence="2" id="KW-1185">Reference proteome</keyword>
<dbReference type="OrthoDB" id="5423336at2759"/>